<accession>A0A6A4T9M0</accession>
<name>A0A6A4T9M0_SCOMX</name>
<evidence type="ECO:0000313" key="3">
    <source>
        <dbReference type="Proteomes" id="UP000438429"/>
    </source>
</evidence>
<proteinExistence type="predicted"/>
<dbReference type="EMBL" id="VEVO01000004">
    <property type="protein sequence ID" value="KAF0042773.1"/>
    <property type="molecule type" value="Genomic_DNA"/>
</dbReference>
<feature type="region of interest" description="Disordered" evidence="1">
    <location>
        <begin position="1"/>
        <end position="21"/>
    </location>
</feature>
<dbReference type="AlphaFoldDB" id="A0A6A4T9M0"/>
<organism evidence="2 3">
    <name type="scientific">Scophthalmus maximus</name>
    <name type="common">Turbot</name>
    <name type="synonym">Psetta maxima</name>
    <dbReference type="NCBI Taxonomy" id="52904"/>
    <lineage>
        <taxon>Eukaryota</taxon>
        <taxon>Metazoa</taxon>
        <taxon>Chordata</taxon>
        <taxon>Craniata</taxon>
        <taxon>Vertebrata</taxon>
        <taxon>Euteleostomi</taxon>
        <taxon>Actinopterygii</taxon>
        <taxon>Neopterygii</taxon>
        <taxon>Teleostei</taxon>
        <taxon>Neoteleostei</taxon>
        <taxon>Acanthomorphata</taxon>
        <taxon>Carangaria</taxon>
        <taxon>Pleuronectiformes</taxon>
        <taxon>Pleuronectoidei</taxon>
        <taxon>Scophthalmidae</taxon>
        <taxon>Scophthalmus</taxon>
    </lineage>
</organism>
<dbReference type="Proteomes" id="UP000438429">
    <property type="component" value="Unassembled WGS sequence"/>
</dbReference>
<comment type="caution">
    <text evidence="2">The sequence shown here is derived from an EMBL/GenBank/DDBJ whole genome shotgun (WGS) entry which is preliminary data.</text>
</comment>
<evidence type="ECO:0000313" key="2">
    <source>
        <dbReference type="EMBL" id="KAF0042773.1"/>
    </source>
</evidence>
<reference evidence="2 3" key="1">
    <citation type="submission" date="2019-06" db="EMBL/GenBank/DDBJ databases">
        <title>Draft genomes of female and male turbot (Scophthalmus maximus).</title>
        <authorList>
            <person name="Xu H."/>
            <person name="Xu X.-W."/>
            <person name="Shao C."/>
            <person name="Chen S."/>
        </authorList>
    </citation>
    <scope>NUCLEOTIDE SEQUENCE [LARGE SCALE GENOMIC DNA]</scope>
    <source>
        <strain evidence="2">Ysfricsl-2016a</strain>
        <tissue evidence="2">Blood</tissue>
    </source>
</reference>
<evidence type="ECO:0000256" key="1">
    <source>
        <dbReference type="SAM" id="MobiDB-lite"/>
    </source>
</evidence>
<protein>
    <submittedName>
        <fullName evidence="2">Uncharacterized protein</fullName>
    </submittedName>
</protein>
<gene>
    <name evidence="2" type="ORF">F2P81_004110</name>
</gene>
<sequence length="109" mass="12481">MCGQREASGVLVPSNSSSLHQDFQTSSDIFKSKRLRCELATHLHSIRSPRPAAPAAPLRLNFLSRHTEQPHDRPSNTLDRMWDTWDVCSLLFQTMFYLAIERNGKKLTK</sequence>